<feature type="signal peptide" evidence="10">
    <location>
        <begin position="1"/>
        <end position="27"/>
    </location>
</feature>
<dbReference type="CDD" id="cd04730">
    <property type="entry name" value="NPD_like"/>
    <property type="match status" value="1"/>
</dbReference>
<comment type="cofactor">
    <cofactor evidence="1">
        <name>FMN</name>
        <dbReference type="ChEBI" id="CHEBI:58210"/>
    </cofactor>
</comment>
<evidence type="ECO:0000256" key="2">
    <source>
        <dbReference type="ARBA" id="ARBA00009881"/>
    </source>
</evidence>
<dbReference type="Proteomes" id="UP001500784">
    <property type="component" value="Unassembled WGS sequence"/>
</dbReference>
<evidence type="ECO:0000256" key="3">
    <source>
        <dbReference type="ARBA" id="ARBA00022575"/>
    </source>
</evidence>
<proteinExistence type="inferred from homology"/>
<evidence type="ECO:0000256" key="7">
    <source>
        <dbReference type="ARBA" id="ARBA00023033"/>
    </source>
</evidence>
<evidence type="ECO:0000256" key="6">
    <source>
        <dbReference type="ARBA" id="ARBA00023002"/>
    </source>
</evidence>
<evidence type="ECO:0000256" key="8">
    <source>
        <dbReference type="ARBA" id="ARBA00031155"/>
    </source>
</evidence>
<comment type="caution">
    <text evidence="11">The sequence shown here is derived from an EMBL/GenBank/DDBJ whole genome shotgun (WGS) entry which is preliminary data.</text>
</comment>
<name>A0ABN2NU15_9MICC</name>
<organism evidence="11 12">
    <name type="scientific">Arthrobacter gandavensis</name>
    <dbReference type="NCBI Taxonomy" id="169960"/>
    <lineage>
        <taxon>Bacteria</taxon>
        <taxon>Bacillati</taxon>
        <taxon>Actinomycetota</taxon>
        <taxon>Actinomycetes</taxon>
        <taxon>Micrococcales</taxon>
        <taxon>Micrococcaceae</taxon>
        <taxon>Arthrobacter</taxon>
    </lineage>
</organism>
<keyword evidence="7 11" id="KW-0503">Monooxygenase</keyword>
<evidence type="ECO:0000256" key="10">
    <source>
        <dbReference type="SAM" id="SignalP"/>
    </source>
</evidence>
<dbReference type="PANTHER" id="PTHR42747:SF3">
    <property type="entry name" value="NITRONATE MONOOXYGENASE-RELATED"/>
    <property type="match status" value="1"/>
</dbReference>
<keyword evidence="10" id="KW-0732">Signal</keyword>
<sequence length="344" mass="35049">MTNSLLPSRLPIAAAPMAGGPTTTALAAAVAAAGGFPFLAGGYKTPEALAQEISVLRAAGLPFGVNLFVPAPETVDEAAFRTYARALQPEADRYGLILSEHPVDDDDSWAQKLALLIQYPVDVVSLTFALPAASDIAALQAAGSKVLASVTTPAEARQAQAAGVDGLVVQGPRAGGHSATFDPARRIDEVSTADLVRAVRAAASLPVIAAGGVDGPAAFEALLAAGAEAAAVGTLLLLADEAGTSPTHRAALTAGAFSETVLTKAFTGRPARALRNGFAVRHGSHAPAAYPAVHHLTRELRQAAGKAGDADTLHLWAGTGWRSAPRRPAADIIAWLSGPEHTLQ</sequence>
<gene>
    <name evidence="11" type="ORF">GCM10009688_03620</name>
</gene>
<comment type="catalytic activity">
    <reaction evidence="9">
        <text>3 propionate 3-nitronate + 3 O2 + H2O = 3 3-oxopropanoate + 2 nitrate + nitrite + H2O2 + 3 H(+)</text>
        <dbReference type="Rhea" id="RHEA:57332"/>
        <dbReference type="ChEBI" id="CHEBI:15377"/>
        <dbReference type="ChEBI" id="CHEBI:15378"/>
        <dbReference type="ChEBI" id="CHEBI:15379"/>
        <dbReference type="ChEBI" id="CHEBI:16240"/>
        <dbReference type="ChEBI" id="CHEBI:16301"/>
        <dbReference type="ChEBI" id="CHEBI:17632"/>
        <dbReference type="ChEBI" id="CHEBI:33190"/>
        <dbReference type="ChEBI" id="CHEBI:136067"/>
    </reaction>
</comment>
<dbReference type="PANTHER" id="PTHR42747">
    <property type="entry name" value="NITRONATE MONOOXYGENASE-RELATED"/>
    <property type="match status" value="1"/>
</dbReference>
<dbReference type="InterPro" id="IPR013785">
    <property type="entry name" value="Aldolase_TIM"/>
</dbReference>
<dbReference type="RefSeq" id="WP_152227763.1">
    <property type="nucleotide sequence ID" value="NZ_BAAALV010000001.1"/>
</dbReference>
<evidence type="ECO:0000256" key="9">
    <source>
        <dbReference type="ARBA" id="ARBA00049401"/>
    </source>
</evidence>
<dbReference type="InterPro" id="IPR004136">
    <property type="entry name" value="NMO"/>
</dbReference>
<dbReference type="Pfam" id="PF03060">
    <property type="entry name" value="NMO"/>
    <property type="match status" value="1"/>
</dbReference>
<evidence type="ECO:0000313" key="12">
    <source>
        <dbReference type="Proteomes" id="UP001500784"/>
    </source>
</evidence>
<dbReference type="Gene3D" id="3.20.20.70">
    <property type="entry name" value="Aldolase class I"/>
    <property type="match status" value="1"/>
</dbReference>
<protein>
    <recommendedName>
        <fullName evidence="8">Propionate 3-nitronate monooxygenase</fullName>
    </recommendedName>
</protein>
<reference evidence="11 12" key="1">
    <citation type="journal article" date="2019" name="Int. J. Syst. Evol. Microbiol.">
        <title>The Global Catalogue of Microorganisms (GCM) 10K type strain sequencing project: providing services to taxonomists for standard genome sequencing and annotation.</title>
        <authorList>
            <consortium name="The Broad Institute Genomics Platform"/>
            <consortium name="The Broad Institute Genome Sequencing Center for Infectious Disease"/>
            <person name="Wu L."/>
            <person name="Ma J."/>
        </authorList>
    </citation>
    <scope>NUCLEOTIDE SEQUENCE [LARGE SCALE GENOMIC DNA]</scope>
    <source>
        <strain evidence="11 12">JCM 13316</strain>
    </source>
</reference>
<keyword evidence="5" id="KW-0288">FMN</keyword>
<keyword evidence="3" id="KW-0216">Detoxification</keyword>
<evidence type="ECO:0000256" key="5">
    <source>
        <dbReference type="ARBA" id="ARBA00022643"/>
    </source>
</evidence>
<keyword evidence="4" id="KW-0285">Flavoprotein</keyword>
<keyword evidence="12" id="KW-1185">Reference proteome</keyword>
<dbReference type="EMBL" id="BAAALV010000001">
    <property type="protein sequence ID" value="GAA1902982.1"/>
    <property type="molecule type" value="Genomic_DNA"/>
</dbReference>
<dbReference type="GO" id="GO:0004497">
    <property type="term" value="F:monooxygenase activity"/>
    <property type="evidence" value="ECO:0007669"/>
    <property type="project" value="UniProtKB-KW"/>
</dbReference>
<dbReference type="SUPFAM" id="SSF51412">
    <property type="entry name" value="Inosine monophosphate dehydrogenase (IMPDH)"/>
    <property type="match status" value="1"/>
</dbReference>
<comment type="similarity">
    <text evidence="2">Belongs to the nitronate monooxygenase family. NMO class I subfamily.</text>
</comment>
<evidence type="ECO:0000256" key="1">
    <source>
        <dbReference type="ARBA" id="ARBA00001917"/>
    </source>
</evidence>
<evidence type="ECO:0000256" key="4">
    <source>
        <dbReference type="ARBA" id="ARBA00022630"/>
    </source>
</evidence>
<evidence type="ECO:0000313" key="11">
    <source>
        <dbReference type="EMBL" id="GAA1902982.1"/>
    </source>
</evidence>
<keyword evidence="6" id="KW-0560">Oxidoreductase</keyword>
<feature type="chain" id="PRO_5045905198" description="Propionate 3-nitronate monooxygenase" evidence="10">
    <location>
        <begin position="28"/>
        <end position="344"/>
    </location>
</feature>
<accession>A0ABN2NU15</accession>